<sequence length="624" mass="67320">MNPRNIRFKPRAQANKGFGVAANIKKSESHPKLPKDGHLYYRTSNILPTVNHVQVFQEEGKGRGLRATQRIAPGTLLLACCPALVITDVPGAQPQPAQLSTQASEYLDSKHLSKLQAVSTNSYSAFYASDTLLSLFKSLYDGCATSIQGLPSLSDLAEGRASSTPHLRDKPCLDGDLKTNPGLALAETSYKEILSSETVSRVIDLNCYGEPWGDVSAWACRGQGQSLCSFLGVWPAMALINHSCTPNTSTIVLRNSNSVSSSAEVGLITQLFDAGAISSPDHLIDRRQQSPTRTSGLDPDLLIAGAQQGYGSNNGIESEPSSSDVPDGSELMMLVRAAKEIKAGEEITIAYTGRHITSPVSQRQALLHASYGFTCTCPRCRSELDLMTTDVGQSVLEACMDLEGGLRDVVMTAVEDNDVDTLKECQEDLLSISSRIQDILVEAPDPEKSFLQSWIYSCYELLGLISEALIENLSASCSGGDTRALRVKGQTRSPRSSGPRRKGLGGAKRRAVVASKAGIMKKSDLEEMLKCATAASLHSVEKRIEILGEVSPASYQHAALSARLLQKMSEDQGCNPAAMQAALETCTEVHVARYGRVDIETLSRLVSYHEGNDLVELLAKQQQE</sequence>
<name>A0A250WQ71_9CHLO</name>
<dbReference type="SMART" id="SM00317">
    <property type="entry name" value="SET"/>
    <property type="match status" value="1"/>
</dbReference>
<dbReference type="PANTHER" id="PTHR47643">
    <property type="entry name" value="TPR DOMAIN PROTEIN (AFU_ORTHOLOGUE AFUA_5G12710)"/>
    <property type="match status" value="1"/>
</dbReference>
<evidence type="ECO:0000259" key="2">
    <source>
        <dbReference type="PROSITE" id="PS50280"/>
    </source>
</evidence>
<dbReference type="EMBL" id="BEGY01000002">
    <property type="protein sequence ID" value="GAX72995.1"/>
    <property type="molecule type" value="Genomic_DNA"/>
</dbReference>
<gene>
    <name evidence="3" type="ORF">CEUSTIGMA_g447.t1</name>
</gene>
<keyword evidence="4" id="KW-1185">Reference proteome</keyword>
<reference evidence="3 4" key="1">
    <citation type="submission" date="2017-08" db="EMBL/GenBank/DDBJ databases">
        <title>Acidophilic green algal genome provides insights into adaptation to an acidic environment.</title>
        <authorList>
            <person name="Hirooka S."/>
            <person name="Hirose Y."/>
            <person name="Kanesaki Y."/>
            <person name="Higuchi S."/>
            <person name="Fujiwara T."/>
            <person name="Onuma R."/>
            <person name="Era A."/>
            <person name="Ohbayashi R."/>
            <person name="Uzuka A."/>
            <person name="Nozaki H."/>
            <person name="Yoshikawa H."/>
            <person name="Miyagishima S.Y."/>
        </authorList>
    </citation>
    <scope>NUCLEOTIDE SEQUENCE [LARGE SCALE GENOMIC DNA]</scope>
    <source>
        <strain evidence="3 4">NIES-2499</strain>
    </source>
</reference>
<dbReference type="Gene3D" id="2.170.270.10">
    <property type="entry name" value="SET domain"/>
    <property type="match status" value="1"/>
</dbReference>
<proteinExistence type="predicted"/>
<dbReference type="STRING" id="1157962.A0A250WQ71"/>
<feature type="domain" description="SET" evidence="2">
    <location>
        <begin position="51"/>
        <end position="352"/>
    </location>
</feature>
<dbReference type="InterPro" id="IPR046341">
    <property type="entry name" value="SET_dom_sf"/>
</dbReference>
<dbReference type="OrthoDB" id="549712at2759"/>
<accession>A0A250WQ71</accession>
<evidence type="ECO:0000313" key="3">
    <source>
        <dbReference type="EMBL" id="GAX72995.1"/>
    </source>
</evidence>
<dbReference type="InterPro" id="IPR001214">
    <property type="entry name" value="SET_dom"/>
</dbReference>
<dbReference type="Pfam" id="PF00856">
    <property type="entry name" value="SET"/>
    <property type="match status" value="1"/>
</dbReference>
<dbReference type="PROSITE" id="PS50280">
    <property type="entry name" value="SET"/>
    <property type="match status" value="1"/>
</dbReference>
<evidence type="ECO:0000256" key="1">
    <source>
        <dbReference type="SAM" id="MobiDB-lite"/>
    </source>
</evidence>
<dbReference type="SUPFAM" id="SSF82199">
    <property type="entry name" value="SET domain"/>
    <property type="match status" value="2"/>
</dbReference>
<dbReference type="PANTHER" id="PTHR47643:SF2">
    <property type="entry name" value="TPR DOMAIN PROTEIN (AFU_ORTHOLOGUE AFUA_5G12710)"/>
    <property type="match status" value="1"/>
</dbReference>
<feature type="region of interest" description="Disordered" evidence="1">
    <location>
        <begin position="487"/>
        <end position="506"/>
    </location>
</feature>
<organism evidence="3 4">
    <name type="scientific">Chlamydomonas eustigma</name>
    <dbReference type="NCBI Taxonomy" id="1157962"/>
    <lineage>
        <taxon>Eukaryota</taxon>
        <taxon>Viridiplantae</taxon>
        <taxon>Chlorophyta</taxon>
        <taxon>core chlorophytes</taxon>
        <taxon>Chlorophyceae</taxon>
        <taxon>CS clade</taxon>
        <taxon>Chlamydomonadales</taxon>
        <taxon>Chlamydomonadaceae</taxon>
        <taxon>Chlamydomonas</taxon>
    </lineage>
</organism>
<protein>
    <recommendedName>
        <fullName evidence="2">SET domain-containing protein</fullName>
    </recommendedName>
</protein>
<dbReference type="AlphaFoldDB" id="A0A250WQ71"/>
<dbReference type="Proteomes" id="UP000232323">
    <property type="component" value="Unassembled WGS sequence"/>
</dbReference>
<comment type="caution">
    <text evidence="3">The sequence shown here is derived from an EMBL/GenBank/DDBJ whole genome shotgun (WGS) entry which is preliminary data.</text>
</comment>
<dbReference type="InterPro" id="IPR053209">
    <property type="entry name" value="Gramillin-biosynth_MTr"/>
</dbReference>
<evidence type="ECO:0000313" key="4">
    <source>
        <dbReference type="Proteomes" id="UP000232323"/>
    </source>
</evidence>